<dbReference type="Pfam" id="PF01494">
    <property type="entry name" value="FAD_binding_3"/>
    <property type="match status" value="1"/>
</dbReference>
<evidence type="ECO:0000313" key="2">
    <source>
        <dbReference type="EMBL" id="CAD1478806.1"/>
    </source>
</evidence>
<dbReference type="GO" id="GO:0071949">
    <property type="term" value="F:FAD binding"/>
    <property type="evidence" value="ECO:0007669"/>
    <property type="project" value="InterPro"/>
</dbReference>
<feature type="non-terminal residue" evidence="2">
    <location>
        <position position="439"/>
    </location>
</feature>
<dbReference type="GO" id="GO:0005739">
    <property type="term" value="C:mitochondrion"/>
    <property type="evidence" value="ECO:0007669"/>
    <property type="project" value="TreeGrafter"/>
</dbReference>
<organism evidence="2 3">
    <name type="scientific">Heterotrigona itama</name>
    <dbReference type="NCBI Taxonomy" id="395501"/>
    <lineage>
        <taxon>Eukaryota</taxon>
        <taxon>Metazoa</taxon>
        <taxon>Ecdysozoa</taxon>
        <taxon>Arthropoda</taxon>
        <taxon>Hexapoda</taxon>
        <taxon>Insecta</taxon>
        <taxon>Pterygota</taxon>
        <taxon>Neoptera</taxon>
        <taxon>Endopterygota</taxon>
        <taxon>Hymenoptera</taxon>
        <taxon>Apocrita</taxon>
        <taxon>Aculeata</taxon>
        <taxon>Apoidea</taxon>
        <taxon>Anthophila</taxon>
        <taxon>Apidae</taxon>
        <taxon>Heterotrigona</taxon>
    </lineage>
</organism>
<evidence type="ECO:0000259" key="1">
    <source>
        <dbReference type="Pfam" id="PF01494"/>
    </source>
</evidence>
<dbReference type="PROSITE" id="PS01304">
    <property type="entry name" value="UBIH"/>
    <property type="match status" value="1"/>
</dbReference>
<reference evidence="2" key="1">
    <citation type="submission" date="2020-07" db="EMBL/GenBank/DDBJ databases">
        <authorList>
            <person name="Nazaruddin N."/>
        </authorList>
    </citation>
    <scope>NUCLEOTIDE SEQUENCE</scope>
</reference>
<proteinExistence type="predicted"/>
<dbReference type="Gene3D" id="3.50.50.60">
    <property type="entry name" value="FAD/NAD(P)-binding domain"/>
    <property type="match status" value="2"/>
</dbReference>
<gene>
    <name evidence="2" type="ORF">MHI_LOCUS826062</name>
</gene>
<feature type="domain" description="FAD-binding" evidence="1">
    <location>
        <begin position="46"/>
        <end position="383"/>
    </location>
</feature>
<keyword evidence="3" id="KW-1185">Reference proteome</keyword>
<dbReference type="PANTHER" id="PTHR43876">
    <property type="entry name" value="UBIQUINONE BIOSYNTHESIS MONOOXYGENASE COQ6, MITOCHONDRIAL"/>
    <property type="match status" value="1"/>
</dbReference>
<dbReference type="InterPro" id="IPR036188">
    <property type="entry name" value="FAD/NAD-bd_sf"/>
</dbReference>
<name>A0A6V7HIV1_9HYME</name>
<comment type="caution">
    <text evidence="2">The sequence shown here is derived from an EMBL/GenBank/DDBJ whole genome shotgun (WGS) entry which is preliminary data.</text>
</comment>
<protein>
    <recommendedName>
        <fullName evidence="1">FAD-binding domain-containing protein</fullName>
    </recommendedName>
</protein>
<sequence length="439" mass="48848">MATFIKMVANGDILSIALKRYKCFIPNGSILVTRDYSISAQNHKNYDIIITGGGMVGTTLACALANNRKLECKKILLIESGRQFEYKFEERYSNRVVALNQQTRTLLSSIGAWQHIKATRYCTVRKMQVWDACSDAMIVFNEDYLTEEIAYIVENDLLLHAVNKQLIDKENVNVIYNSKVANIKLPKMLEENAEIQLQDGTKYEAKLLIGADGVNSLVRQIMDTQYVKWDYNQMGIVATLKLSELTNCLSSLVWSLPTTEAKRLLKVSEEEFVDSINNALWKVYPKDGIVESGMRALQQLLEGLSLQTGVVKQLQPSVSAIVEGSRAAFPLQFGHSVSYVQTGTVLVGDAAHRVHPLAGQGVNLGFGDVTILVQLLAEAVINGAPLGDMIYLRKYETLRQRYNVPIMFAIDALHRLYKGTAAPIVLARSLGLQLTNAIP</sequence>
<dbReference type="SUPFAM" id="SSF51905">
    <property type="entry name" value="FAD/NAD(P)-binding domain"/>
    <property type="match status" value="1"/>
</dbReference>
<evidence type="ECO:0000313" key="3">
    <source>
        <dbReference type="Proteomes" id="UP000752696"/>
    </source>
</evidence>
<dbReference type="PRINTS" id="PR00420">
    <property type="entry name" value="RNGMNOXGNASE"/>
</dbReference>
<dbReference type="InterPro" id="IPR018168">
    <property type="entry name" value="Ubi_Hdrlase_CS"/>
</dbReference>
<accession>A0A6V7HIV1</accession>
<dbReference type="EMBL" id="CAJDYZ010011027">
    <property type="protein sequence ID" value="CAD1478806.1"/>
    <property type="molecule type" value="Genomic_DNA"/>
</dbReference>
<dbReference type="Proteomes" id="UP000752696">
    <property type="component" value="Unassembled WGS sequence"/>
</dbReference>
<dbReference type="AlphaFoldDB" id="A0A6V7HIV1"/>
<dbReference type="InterPro" id="IPR051205">
    <property type="entry name" value="UbiH/COQ6_monooxygenase"/>
</dbReference>
<dbReference type="PANTHER" id="PTHR43876:SF7">
    <property type="entry name" value="UBIQUINONE BIOSYNTHESIS MONOOXYGENASE COQ6, MITOCHONDRIAL"/>
    <property type="match status" value="1"/>
</dbReference>
<dbReference type="OrthoDB" id="683240at2759"/>
<dbReference type="InterPro" id="IPR002938">
    <property type="entry name" value="FAD-bd"/>
</dbReference>